<dbReference type="CDD" id="cd11645">
    <property type="entry name" value="Precorrin_2_C20_MT"/>
    <property type="match status" value="1"/>
</dbReference>
<dbReference type="AlphaFoldDB" id="A0A564TJB0"/>
<keyword evidence="4 7" id="KW-0808">Transferase</keyword>
<evidence type="ECO:0000256" key="5">
    <source>
        <dbReference type="ARBA" id="ARBA00022691"/>
    </source>
</evidence>
<dbReference type="PANTHER" id="PTHR43467:SF2">
    <property type="entry name" value="COBALT-PRECORRIN-2 C(20)-METHYLTRANSFERASE"/>
    <property type="match status" value="1"/>
</dbReference>
<dbReference type="GO" id="GO:0030788">
    <property type="term" value="F:precorrin-2 C20-methyltransferase activity"/>
    <property type="evidence" value="ECO:0007669"/>
    <property type="project" value="InterPro"/>
</dbReference>
<evidence type="ECO:0000256" key="4">
    <source>
        <dbReference type="ARBA" id="ARBA00022679"/>
    </source>
</evidence>
<dbReference type="Pfam" id="PF00590">
    <property type="entry name" value="TP_methylase"/>
    <property type="match status" value="1"/>
</dbReference>
<evidence type="ECO:0000313" key="7">
    <source>
        <dbReference type="EMBL" id="VUX07342.1"/>
    </source>
</evidence>
<evidence type="ECO:0000313" key="8">
    <source>
        <dbReference type="Proteomes" id="UP000398619"/>
    </source>
</evidence>
<gene>
    <name evidence="7" type="ORF">DLSSTS7063_00150</name>
</gene>
<dbReference type="SUPFAM" id="SSF53790">
    <property type="entry name" value="Tetrapyrrole methylase"/>
    <property type="match status" value="1"/>
</dbReference>
<sequence length="143" mass="15862">MKGRLFGVGPGDPTIYSTYMYIHRIVKAKGYETTIISGIPSFCAAAARMDDSLVDRAEELHVIPSSYGIEAALNYSGTKILMKSASGISEVKSTLEEKDGNVNVKMIENCGMPEERIYERIEDVPEQAGYYSLLIVKESKKER</sequence>
<dbReference type="InterPro" id="IPR012382">
    <property type="entry name" value="CobI/CbiL"/>
</dbReference>
<feature type="domain" description="Tetrapyrrole methylase" evidence="6">
    <location>
        <begin position="10"/>
        <end position="119"/>
    </location>
</feature>
<evidence type="ECO:0000259" key="6">
    <source>
        <dbReference type="Pfam" id="PF00590"/>
    </source>
</evidence>
<dbReference type="Gene3D" id="3.40.1010.10">
    <property type="entry name" value="Cobalt-precorrin-4 Transmethylase, Domain 1"/>
    <property type="match status" value="1"/>
</dbReference>
<dbReference type="GO" id="GO:0009236">
    <property type="term" value="P:cobalamin biosynthetic process"/>
    <property type="evidence" value="ECO:0007669"/>
    <property type="project" value="UniProtKB-KW"/>
</dbReference>
<proteinExistence type="predicted"/>
<keyword evidence="5" id="KW-0949">S-adenosyl-L-methionine</keyword>
<dbReference type="InterPro" id="IPR014777">
    <property type="entry name" value="4pyrrole_Mease_sub1"/>
</dbReference>
<dbReference type="RefSeq" id="WP_144100718.1">
    <property type="nucleotide sequence ID" value="NZ_CABHNM010000034.1"/>
</dbReference>
<comment type="pathway">
    <text evidence="1">Cofactor biosynthesis; adenosylcobalamin biosynthesis.</text>
</comment>
<dbReference type="InterPro" id="IPR000878">
    <property type="entry name" value="4pyrrol_Mease"/>
</dbReference>
<name>A0A564TJB0_9FIRM</name>
<evidence type="ECO:0000256" key="2">
    <source>
        <dbReference type="ARBA" id="ARBA00022573"/>
    </source>
</evidence>
<dbReference type="InterPro" id="IPR014776">
    <property type="entry name" value="4pyrrole_Mease_sub2"/>
</dbReference>
<dbReference type="InterPro" id="IPR035996">
    <property type="entry name" value="4pyrrol_Methylase_sf"/>
</dbReference>
<accession>A0A564TJB0</accession>
<keyword evidence="3 7" id="KW-0489">Methyltransferase</keyword>
<dbReference type="Proteomes" id="UP000398619">
    <property type="component" value="Unassembled WGS sequence"/>
</dbReference>
<evidence type="ECO:0000256" key="3">
    <source>
        <dbReference type="ARBA" id="ARBA00022603"/>
    </source>
</evidence>
<protein>
    <submittedName>
        <fullName evidence="7">Cobalt-precorrin-2 C(20)-methyltransferase</fullName>
    </submittedName>
</protein>
<evidence type="ECO:0000256" key="1">
    <source>
        <dbReference type="ARBA" id="ARBA00004953"/>
    </source>
</evidence>
<dbReference type="PANTHER" id="PTHR43467">
    <property type="entry name" value="COBALT-PRECORRIN-2 C(20)-METHYLTRANSFERASE"/>
    <property type="match status" value="1"/>
</dbReference>
<reference evidence="7 8" key="1">
    <citation type="submission" date="2019-07" db="EMBL/GenBank/DDBJ databases">
        <authorList>
            <person name="Hibberd C M."/>
            <person name="Gehrig L. J."/>
            <person name="Chang H.-W."/>
            <person name="Venkatesh S."/>
        </authorList>
    </citation>
    <scope>NUCLEOTIDE SEQUENCE [LARGE SCALE GENOMIC DNA]</scope>
    <source>
        <strain evidence="7">Dorea_longicatena_SSTS_Bg7063</strain>
    </source>
</reference>
<dbReference type="EMBL" id="CABHNM010000034">
    <property type="protein sequence ID" value="VUX07342.1"/>
    <property type="molecule type" value="Genomic_DNA"/>
</dbReference>
<dbReference type="GO" id="GO:0032259">
    <property type="term" value="P:methylation"/>
    <property type="evidence" value="ECO:0007669"/>
    <property type="project" value="UniProtKB-KW"/>
</dbReference>
<dbReference type="Gene3D" id="3.30.950.10">
    <property type="entry name" value="Methyltransferase, Cobalt-precorrin-4 Transmethylase, Domain 2"/>
    <property type="match status" value="1"/>
</dbReference>
<keyword evidence="2" id="KW-0169">Cobalamin biosynthesis</keyword>
<organism evidence="7 8">
    <name type="scientific">Dorea longicatena</name>
    <dbReference type="NCBI Taxonomy" id="88431"/>
    <lineage>
        <taxon>Bacteria</taxon>
        <taxon>Bacillati</taxon>
        <taxon>Bacillota</taxon>
        <taxon>Clostridia</taxon>
        <taxon>Lachnospirales</taxon>
        <taxon>Lachnospiraceae</taxon>
        <taxon>Dorea</taxon>
    </lineage>
</organism>